<organism evidence="6">
    <name type="scientific">Anopheles darlingi</name>
    <name type="common">Mosquito</name>
    <dbReference type="NCBI Taxonomy" id="43151"/>
    <lineage>
        <taxon>Eukaryota</taxon>
        <taxon>Metazoa</taxon>
        <taxon>Ecdysozoa</taxon>
        <taxon>Arthropoda</taxon>
        <taxon>Hexapoda</taxon>
        <taxon>Insecta</taxon>
        <taxon>Pterygota</taxon>
        <taxon>Neoptera</taxon>
        <taxon>Endopterygota</taxon>
        <taxon>Diptera</taxon>
        <taxon>Nematocera</taxon>
        <taxon>Culicoidea</taxon>
        <taxon>Culicidae</taxon>
        <taxon>Anophelinae</taxon>
        <taxon>Anopheles</taxon>
    </lineage>
</organism>
<dbReference type="VEuPathDB" id="VectorBase:ADAC008194"/>
<feature type="region of interest" description="Disordered" evidence="3">
    <location>
        <begin position="897"/>
        <end position="922"/>
    </location>
</feature>
<dbReference type="SMART" id="SM00054">
    <property type="entry name" value="EFh"/>
    <property type="match status" value="4"/>
</dbReference>
<dbReference type="VEuPathDB" id="VectorBase:ADAR2_004841"/>
<protein>
    <submittedName>
        <fullName evidence="6">Putative epidermal growth factor receptor pathway substrate clone 15</fullName>
    </submittedName>
</protein>
<feature type="domain" description="EH" evidence="4">
    <location>
        <begin position="126"/>
        <end position="207"/>
    </location>
</feature>
<dbReference type="SMART" id="SM00027">
    <property type="entry name" value="EH"/>
    <property type="match status" value="3"/>
</dbReference>
<dbReference type="GO" id="GO:0016197">
    <property type="term" value="P:endosomal transport"/>
    <property type="evidence" value="ECO:0007669"/>
    <property type="project" value="TreeGrafter"/>
</dbReference>
<feature type="domain" description="EH" evidence="4">
    <location>
        <begin position="298"/>
        <end position="387"/>
    </location>
</feature>
<dbReference type="Gene3D" id="1.10.238.10">
    <property type="entry name" value="EF-hand"/>
    <property type="match status" value="3"/>
</dbReference>
<keyword evidence="1" id="KW-0106">Calcium</keyword>
<dbReference type="InterPro" id="IPR011992">
    <property type="entry name" value="EF-hand-dom_pair"/>
</dbReference>
<feature type="domain" description="EF-hand" evidence="5">
    <location>
        <begin position="301"/>
        <end position="332"/>
    </location>
</feature>
<feature type="compositionally biased region" description="Polar residues" evidence="3">
    <location>
        <begin position="834"/>
        <end position="844"/>
    </location>
</feature>
<reference evidence="6" key="1">
    <citation type="submission" date="2018-01" db="EMBL/GenBank/DDBJ databases">
        <title>An insight into the sialome of Amazonian anophelines.</title>
        <authorList>
            <person name="Ribeiro J.M."/>
            <person name="Scarpassa V."/>
            <person name="Calvo E."/>
        </authorList>
    </citation>
    <scope>NUCLEOTIDE SEQUENCE</scope>
</reference>
<feature type="region of interest" description="Disordered" evidence="3">
    <location>
        <begin position="1121"/>
        <end position="1174"/>
    </location>
</feature>
<dbReference type="Pfam" id="PF12763">
    <property type="entry name" value="EH"/>
    <property type="match status" value="3"/>
</dbReference>
<evidence type="ECO:0000256" key="3">
    <source>
        <dbReference type="SAM" id="MobiDB-lite"/>
    </source>
</evidence>
<dbReference type="InterPro" id="IPR000261">
    <property type="entry name" value="EH_dom"/>
</dbReference>
<keyword evidence="2" id="KW-0175">Coiled coil</keyword>
<dbReference type="PROSITE" id="PS50222">
    <property type="entry name" value="EF_HAND_2"/>
    <property type="match status" value="2"/>
</dbReference>
<dbReference type="PANTHER" id="PTHR11216:SF176">
    <property type="entry name" value="EPIDERMAL GROWTH FACTOR RECEPTOR PATHWAY SUBSTRATE CLONE 15, ISOFORM A"/>
    <property type="match status" value="1"/>
</dbReference>
<name>A0A2M4CGH0_ANODA</name>
<feature type="coiled-coil region" evidence="2">
    <location>
        <begin position="404"/>
        <end position="564"/>
    </location>
</feature>
<dbReference type="GO" id="GO:0005509">
    <property type="term" value="F:calcium ion binding"/>
    <property type="evidence" value="ECO:0007669"/>
    <property type="project" value="InterPro"/>
</dbReference>
<dbReference type="PROSITE" id="PS00018">
    <property type="entry name" value="EF_HAND_1"/>
    <property type="match status" value="2"/>
</dbReference>
<dbReference type="InterPro" id="IPR002048">
    <property type="entry name" value="EF_hand_dom"/>
</dbReference>
<feature type="compositionally biased region" description="Low complexity" evidence="3">
    <location>
        <begin position="810"/>
        <end position="819"/>
    </location>
</feature>
<feature type="domain" description="EF-hand" evidence="5">
    <location>
        <begin position="158"/>
        <end position="193"/>
    </location>
</feature>
<proteinExistence type="predicted"/>
<sequence>MPDIVKIAGDHILIYEAYYKQLDPKESNEIGALDAAKFLKRSGLSDVVLSRIWDLSDPAGKGFLTKEGFFVALKLIGLAQEGSEFAIKNIYKELSKPPKVGDLPKVPAQVKLLPVESTDWSMRPEKRQQYEQLFDSLGPQNGLLPGAKVRNTLMNSKLPVDTLGRIWDLADQDRDGSLDKHEFCVAMHLVYEALDKRAIPAMLPPQLQRNYTAPAPATNGNGFDAFGSGSDGFVANFPTDIAPPPPIVPPLPAALLNRPPSVVGGVIPPLIGGPPGVPPLISASGPIEVTSWVVSPLERCKYEEIFNNSDTDRDGLVSGLEIKDVFLQSGVAQNKLAHIWALCDTHQSGKLKLEEFCLAMWFVDRAKKGIDPPQSLAPNMVPPSLRKSSIIQEPPQPTYSNPELEMISKEIEELARERRLLEQEVAQKEADVRIKSGELRSLQSELDTLTATLKQLENQKGEAQKRLDDLKNQYESVDMAVLNVKRSIVNSRDQVNKIRDQCQKQEAALKEQEGELDSRRSELQKLKDEEQALEKEYHASTKEVDQLTSQLQDTQLEISQVKAMVTQIQEYQRQMTDALSMFRTAIEENDPILVSDYSLKIEPEFREAKQALEEKEVENANKRDPFGDNKANGFGAGAAETGFGDDFKTNGFATQFDTPSNTTGGFGDDGFGAFDHSSATRANVNTAADPFAASAADPFGERKGSGVETAAKDEFGCDPFAILHAPAPGQALTPSPSRSGPPPRPESPSPALPPKKAKQPPPRPAPPRPMQGPTPTKPAPPASDAFGDSSGGGSFANFADFDNKNLKPVTSTTTLTPASSSLAAMSAATFGSNRSLKGATASTPPQIPPLATITIETPTPPAPVAAQRMITPVSPPATAPTPVVDFSDDPFKDYRYEDPFNIEDPFADSEDSPAPVSDDPFASVANVLNNNNLVKDTKFSKSSHTSMEELDELFRSTRISGDGGNETGFSTFNNSTLSSSTLNKTNDGGTQLMMKSADSKNNASSDPFDAFNDNFTKNQTNDRRVEGAITGLFDAFGADVRNGNDVKTSSNSTESASFFDAFQSPLTTDSKSTSSAPFKSFEDEFSKMDAANLVNNNSSSNSTNVFEAKFDDAFSGSFAAPTKNGDKGDSRYAASTLPAPPGGKLKHAHTSSNGSGSATGSLKKPLTFDAATASNPRAVERFTGDYSKGDTFDSDLKAALERSLVEK</sequence>
<dbReference type="GO" id="GO:0045296">
    <property type="term" value="F:cadherin binding"/>
    <property type="evidence" value="ECO:0007669"/>
    <property type="project" value="TreeGrafter"/>
</dbReference>
<evidence type="ECO:0000313" key="6">
    <source>
        <dbReference type="EMBL" id="MBW64442.1"/>
    </source>
</evidence>
<feature type="domain" description="EH" evidence="4">
    <location>
        <begin position="15"/>
        <end position="101"/>
    </location>
</feature>
<dbReference type="Gene3D" id="1.10.287.1490">
    <property type="match status" value="1"/>
</dbReference>
<dbReference type="SUPFAM" id="SSF47473">
    <property type="entry name" value="EF-hand"/>
    <property type="match status" value="3"/>
</dbReference>
<dbReference type="PROSITE" id="PS50031">
    <property type="entry name" value="EH"/>
    <property type="match status" value="3"/>
</dbReference>
<feature type="compositionally biased region" description="Pro residues" evidence="3">
    <location>
        <begin position="739"/>
        <end position="781"/>
    </location>
</feature>
<evidence type="ECO:0000256" key="1">
    <source>
        <dbReference type="ARBA" id="ARBA00022837"/>
    </source>
</evidence>
<dbReference type="InterPro" id="IPR018247">
    <property type="entry name" value="EF_Hand_1_Ca_BS"/>
</dbReference>
<keyword evidence="6" id="KW-0675">Receptor</keyword>
<dbReference type="GO" id="GO:0006897">
    <property type="term" value="P:endocytosis"/>
    <property type="evidence" value="ECO:0007669"/>
    <property type="project" value="TreeGrafter"/>
</dbReference>
<dbReference type="PANTHER" id="PTHR11216">
    <property type="entry name" value="EH DOMAIN"/>
    <property type="match status" value="1"/>
</dbReference>
<dbReference type="AlphaFoldDB" id="A0A2M4CGH0"/>
<feature type="region of interest" description="Disordered" evidence="3">
    <location>
        <begin position="720"/>
        <end position="819"/>
    </location>
</feature>
<evidence type="ECO:0000256" key="2">
    <source>
        <dbReference type="SAM" id="Coils"/>
    </source>
</evidence>
<accession>A0A2M4CGH0</accession>
<evidence type="ECO:0000259" key="5">
    <source>
        <dbReference type="PROSITE" id="PS50222"/>
    </source>
</evidence>
<evidence type="ECO:0000259" key="4">
    <source>
        <dbReference type="PROSITE" id="PS50031"/>
    </source>
</evidence>
<dbReference type="EMBL" id="GGFL01000264">
    <property type="protein sequence ID" value="MBW64442.1"/>
    <property type="molecule type" value="Transcribed_RNA"/>
</dbReference>
<dbReference type="VEuPathDB" id="VectorBase:ADAC008164"/>
<dbReference type="GO" id="GO:0030132">
    <property type="term" value="C:clathrin coat of coated pit"/>
    <property type="evidence" value="ECO:0007669"/>
    <property type="project" value="TreeGrafter"/>
</dbReference>
<feature type="compositionally biased region" description="Low complexity" evidence="3">
    <location>
        <begin position="1150"/>
        <end position="1161"/>
    </location>
</feature>
<dbReference type="CDD" id="cd00052">
    <property type="entry name" value="EH"/>
    <property type="match status" value="3"/>
</dbReference>
<feature type="region of interest" description="Disordered" evidence="3">
    <location>
        <begin position="834"/>
        <end position="862"/>
    </location>
</feature>